<evidence type="ECO:0000313" key="2">
    <source>
        <dbReference type="Proteomes" id="UP000092462"/>
    </source>
</evidence>
<dbReference type="Proteomes" id="UP000092462">
    <property type="component" value="Unassembled WGS sequence"/>
</dbReference>
<dbReference type="AlphaFoldDB" id="A0A240SY91"/>
<evidence type="ECO:0000313" key="1">
    <source>
        <dbReference type="EnsemblMetazoa" id="PPAI013110-PA"/>
    </source>
</evidence>
<keyword evidence="2" id="KW-1185">Reference proteome</keyword>
<dbReference type="EMBL" id="AJVK01034808">
    <property type="status" value="NOT_ANNOTATED_CDS"/>
    <property type="molecule type" value="Genomic_DNA"/>
</dbReference>
<accession>A0A240SY91</accession>
<dbReference type="VEuPathDB" id="VectorBase:PPAI013110"/>
<reference evidence="1" key="1">
    <citation type="submission" date="2022-08" db="UniProtKB">
        <authorList>
            <consortium name="EnsemblMetazoa"/>
        </authorList>
    </citation>
    <scope>IDENTIFICATION</scope>
    <source>
        <strain evidence="1">Israel</strain>
    </source>
</reference>
<sequence>MVFTTNPVTISLFSQHLQDIAIVNLPESIRFIPVRHLSNLYVSNKGQKIPNRVSNIASDMLQMKHIQH</sequence>
<name>A0A240SY91_PHLPP</name>
<protein>
    <submittedName>
        <fullName evidence="1">Uncharacterized protein</fullName>
    </submittedName>
</protein>
<dbReference type="EnsemblMetazoa" id="PPAI013110-RA">
    <property type="protein sequence ID" value="PPAI013110-PA"/>
    <property type="gene ID" value="PPAI013110"/>
</dbReference>
<organism evidence="1 2">
    <name type="scientific">Phlebotomus papatasi</name>
    <name type="common">Sandfly</name>
    <dbReference type="NCBI Taxonomy" id="29031"/>
    <lineage>
        <taxon>Eukaryota</taxon>
        <taxon>Metazoa</taxon>
        <taxon>Ecdysozoa</taxon>
        <taxon>Arthropoda</taxon>
        <taxon>Hexapoda</taxon>
        <taxon>Insecta</taxon>
        <taxon>Pterygota</taxon>
        <taxon>Neoptera</taxon>
        <taxon>Endopterygota</taxon>
        <taxon>Diptera</taxon>
        <taxon>Nematocera</taxon>
        <taxon>Psychodoidea</taxon>
        <taxon>Psychodidae</taxon>
        <taxon>Phlebotomus</taxon>
        <taxon>Phlebotomus</taxon>
    </lineage>
</organism>
<proteinExistence type="predicted"/>